<accession>A0ABP7I5I6</accession>
<organism evidence="1 2">
    <name type="scientific">Nocardioides panacisoli</name>
    <dbReference type="NCBI Taxonomy" id="627624"/>
    <lineage>
        <taxon>Bacteria</taxon>
        <taxon>Bacillati</taxon>
        <taxon>Actinomycetota</taxon>
        <taxon>Actinomycetes</taxon>
        <taxon>Propionibacteriales</taxon>
        <taxon>Nocardioidaceae</taxon>
        <taxon>Nocardioides</taxon>
    </lineage>
</organism>
<dbReference type="EMBL" id="BAABAH010000003">
    <property type="protein sequence ID" value="GAA3811307.1"/>
    <property type="molecule type" value="Genomic_DNA"/>
</dbReference>
<evidence type="ECO:0000313" key="2">
    <source>
        <dbReference type="Proteomes" id="UP001501821"/>
    </source>
</evidence>
<comment type="caution">
    <text evidence="1">The sequence shown here is derived from an EMBL/GenBank/DDBJ whole genome shotgun (WGS) entry which is preliminary data.</text>
</comment>
<sequence length="67" mass="7264">MTGAPEAPVEVLRRWEASGGHWRVLARSDRSVVVGLFSCDGGEQMHRLAATSSELDPLLAGRTRSDD</sequence>
<reference evidence="2" key="1">
    <citation type="journal article" date="2019" name="Int. J. Syst. Evol. Microbiol.">
        <title>The Global Catalogue of Microorganisms (GCM) 10K type strain sequencing project: providing services to taxonomists for standard genome sequencing and annotation.</title>
        <authorList>
            <consortium name="The Broad Institute Genomics Platform"/>
            <consortium name="The Broad Institute Genome Sequencing Center for Infectious Disease"/>
            <person name="Wu L."/>
            <person name="Ma J."/>
        </authorList>
    </citation>
    <scope>NUCLEOTIDE SEQUENCE [LARGE SCALE GENOMIC DNA]</scope>
    <source>
        <strain evidence="2">JCM 16953</strain>
    </source>
</reference>
<name>A0ABP7I5I6_9ACTN</name>
<gene>
    <name evidence="1" type="ORF">GCM10022242_12260</name>
</gene>
<proteinExistence type="predicted"/>
<evidence type="ECO:0000313" key="1">
    <source>
        <dbReference type="EMBL" id="GAA3811307.1"/>
    </source>
</evidence>
<protein>
    <recommendedName>
        <fullName evidence="3">DUF1508 domain-containing protein</fullName>
    </recommendedName>
</protein>
<evidence type="ECO:0008006" key="3">
    <source>
        <dbReference type="Google" id="ProtNLM"/>
    </source>
</evidence>
<keyword evidence="2" id="KW-1185">Reference proteome</keyword>
<dbReference type="Proteomes" id="UP001501821">
    <property type="component" value="Unassembled WGS sequence"/>
</dbReference>